<accession>W1PUV3</accession>
<dbReference type="HOGENOM" id="CLU_2200468_0_0_1"/>
<evidence type="ECO:0000313" key="1">
    <source>
        <dbReference type="EMBL" id="ERN11843.1"/>
    </source>
</evidence>
<organism evidence="1 2">
    <name type="scientific">Amborella trichopoda</name>
    <dbReference type="NCBI Taxonomy" id="13333"/>
    <lineage>
        <taxon>Eukaryota</taxon>
        <taxon>Viridiplantae</taxon>
        <taxon>Streptophyta</taxon>
        <taxon>Embryophyta</taxon>
        <taxon>Tracheophyta</taxon>
        <taxon>Spermatophyta</taxon>
        <taxon>Magnoliopsida</taxon>
        <taxon>Amborellales</taxon>
        <taxon>Amborellaceae</taxon>
        <taxon>Amborella</taxon>
    </lineage>
</organism>
<dbReference type="AlphaFoldDB" id="W1PUV3"/>
<dbReference type="Proteomes" id="UP000017836">
    <property type="component" value="Unassembled WGS sequence"/>
</dbReference>
<sequence>MTWGVSGQFEFLDFGKHLSVNNRPSITYVDSFTSLRVNFATNRPLGPPNRKVDLGKGDGEIFSRACVQRLGNDGLALKSDTMVCYDLVLSHQTHSLKLPKKENLAFNV</sequence>
<protein>
    <submittedName>
        <fullName evidence="1">Uncharacterized protein</fullName>
    </submittedName>
</protein>
<name>W1PUV3_AMBTC</name>
<proteinExistence type="predicted"/>
<dbReference type="EMBL" id="KI392664">
    <property type="protein sequence ID" value="ERN11843.1"/>
    <property type="molecule type" value="Genomic_DNA"/>
</dbReference>
<dbReference type="Gramene" id="ERN11843">
    <property type="protein sequence ID" value="ERN11843"/>
    <property type="gene ID" value="AMTR_s00020p00087400"/>
</dbReference>
<evidence type="ECO:0000313" key="2">
    <source>
        <dbReference type="Proteomes" id="UP000017836"/>
    </source>
</evidence>
<reference evidence="2" key="1">
    <citation type="journal article" date="2013" name="Science">
        <title>The Amborella genome and the evolution of flowering plants.</title>
        <authorList>
            <consortium name="Amborella Genome Project"/>
        </authorList>
    </citation>
    <scope>NUCLEOTIDE SEQUENCE [LARGE SCALE GENOMIC DNA]</scope>
</reference>
<gene>
    <name evidence="1" type="ORF">AMTR_s00020p00087400</name>
</gene>
<keyword evidence="2" id="KW-1185">Reference proteome</keyword>